<dbReference type="EMBL" id="LR796265">
    <property type="protein sequence ID" value="CAB4132414.1"/>
    <property type="molecule type" value="Genomic_DNA"/>
</dbReference>
<sequence>MKNFCTYRQRFFRNFMGFFIPKCFSEFKHCERMRFFANKIWNDFFKKIVHNSSRSEPLILKAPFFGVLASIFLDKNSSKSRMNPFHKTAIGIHDLKSGEIIETFSSFPDLDIDCTFSVNDSCKIGYLSICPHI</sequence>
<reference evidence="1" key="1">
    <citation type="submission" date="2020-04" db="EMBL/GenBank/DDBJ databases">
        <authorList>
            <person name="Chiriac C."/>
            <person name="Salcher M."/>
            <person name="Ghai R."/>
            <person name="Kavagutti S V."/>
        </authorList>
    </citation>
    <scope>NUCLEOTIDE SEQUENCE</scope>
</reference>
<accession>A0A6J5LD18</accession>
<name>A0A6J5LD18_9CAUD</name>
<evidence type="ECO:0000313" key="1">
    <source>
        <dbReference type="EMBL" id="CAB4132414.1"/>
    </source>
</evidence>
<protein>
    <submittedName>
        <fullName evidence="1">Uncharacterized protein</fullName>
    </submittedName>
</protein>
<proteinExistence type="predicted"/>
<gene>
    <name evidence="1" type="ORF">UFOVP255_11</name>
</gene>
<organism evidence="1">
    <name type="scientific">uncultured Caudovirales phage</name>
    <dbReference type="NCBI Taxonomy" id="2100421"/>
    <lineage>
        <taxon>Viruses</taxon>
        <taxon>Duplodnaviria</taxon>
        <taxon>Heunggongvirae</taxon>
        <taxon>Uroviricota</taxon>
        <taxon>Caudoviricetes</taxon>
        <taxon>Peduoviridae</taxon>
        <taxon>Maltschvirus</taxon>
        <taxon>Maltschvirus maltsch</taxon>
    </lineage>
</organism>